<comment type="caution">
    <text evidence="9">The sequence shown here is derived from an EMBL/GenBank/DDBJ whole genome shotgun (WGS) entry which is preliminary data.</text>
</comment>
<keyword evidence="3" id="KW-0547">Nucleotide-binding</keyword>
<keyword evidence="1" id="KW-0813">Transport</keyword>
<keyword evidence="2 7" id="KW-0812">Transmembrane</keyword>
<evidence type="ECO:0000256" key="6">
    <source>
        <dbReference type="ARBA" id="ARBA00023136"/>
    </source>
</evidence>
<dbReference type="GO" id="GO:0016020">
    <property type="term" value="C:membrane"/>
    <property type="evidence" value="ECO:0007669"/>
    <property type="project" value="InterPro"/>
</dbReference>
<dbReference type="SUPFAM" id="SSF90123">
    <property type="entry name" value="ABC transporter transmembrane region"/>
    <property type="match status" value="1"/>
</dbReference>
<feature type="transmembrane region" description="Helical" evidence="7">
    <location>
        <begin position="84"/>
        <end position="108"/>
    </location>
</feature>
<evidence type="ECO:0000256" key="7">
    <source>
        <dbReference type="SAM" id="Phobius"/>
    </source>
</evidence>
<keyword evidence="4" id="KW-0067">ATP-binding</keyword>
<evidence type="ECO:0000256" key="5">
    <source>
        <dbReference type="ARBA" id="ARBA00022989"/>
    </source>
</evidence>
<dbReference type="InterPro" id="IPR050173">
    <property type="entry name" value="ABC_transporter_C-like"/>
</dbReference>
<dbReference type="Gene3D" id="1.20.1560.10">
    <property type="entry name" value="ABC transporter type 1, transmembrane domain"/>
    <property type="match status" value="1"/>
</dbReference>
<evidence type="ECO:0000256" key="2">
    <source>
        <dbReference type="ARBA" id="ARBA00022692"/>
    </source>
</evidence>
<name>A0AAU9UL79_EUPED</name>
<keyword evidence="10" id="KW-1185">Reference proteome</keyword>
<evidence type="ECO:0000313" key="9">
    <source>
        <dbReference type="EMBL" id="CAH2099898.1"/>
    </source>
</evidence>
<sequence length="173" mass="19657">MNTVEDNIARKALRENITNSSLPSNRSLANDVLNTFNDTSSLDNLTSTSTMKPNLTVIGTMMKTAFERKNITSNEEQFDHTMYVYVWAIAIFGCILLTTGRSLMYLWVCMRSSIKLHNQMFSSIMSATMRFFDTNPSGRVLNRFSKDMGVVDEVIPRMSLESIQLPDRGVFLM</sequence>
<dbReference type="EMBL" id="CAKOGL010000022">
    <property type="protein sequence ID" value="CAH2099898.1"/>
    <property type="molecule type" value="Genomic_DNA"/>
</dbReference>
<evidence type="ECO:0000256" key="3">
    <source>
        <dbReference type="ARBA" id="ARBA00022741"/>
    </source>
</evidence>
<organism evidence="9 10">
    <name type="scientific">Euphydryas editha</name>
    <name type="common">Edith's checkerspot</name>
    <dbReference type="NCBI Taxonomy" id="104508"/>
    <lineage>
        <taxon>Eukaryota</taxon>
        <taxon>Metazoa</taxon>
        <taxon>Ecdysozoa</taxon>
        <taxon>Arthropoda</taxon>
        <taxon>Hexapoda</taxon>
        <taxon>Insecta</taxon>
        <taxon>Pterygota</taxon>
        <taxon>Neoptera</taxon>
        <taxon>Endopterygota</taxon>
        <taxon>Lepidoptera</taxon>
        <taxon>Glossata</taxon>
        <taxon>Ditrysia</taxon>
        <taxon>Papilionoidea</taxon>
        <taxon>Nymphalidae</taxon>
        <taxon>Nymphalinae</taxon>
        <taxon>Euphydryas</taxon>
    </lineage>
</organism>
<evidence type="ECO:0000256" key="1">
    <source>
        <dbReference type="ARBA" id="ARBA00022448"/>
    </source>
</evidence>
<evidence type="ECO:0000256" key="4">
    <source>
        <dbReference type="ARBA" id="ARBA00022840"/>
    </source>
</evidence>
<dbReference type="GO" id="GO:0140359">
    <property type="term" value="F:ABC-type transporter activity"/>
    <property type="evidence" value="ECO:0007669"/>
    <property type="project" value="InterPro"/>
</dbReference>
<keyword evidence="6 7" id="KW-0472">Membrane</keyword>
<gene>
    <name evidence="9" type="ORF">EEDITHA_LOCUS14824</name>
</gene>
<evidence type="ECO:0000259" key="8">
    <source>
        <dbReference type="PROSITE" id="PS50929"/>
    </source>
</evidence>
<keyword evidence="5 7" id="KW-1133">Transmembrane helix</keyword>
<reference evidence="9" key="1">
    <citation type="submission" date="2022-03" db="EMBL/GenBank/DDBJ databases">
        <authorList>
            <person name="Tunstrom K."/>
        </authorList>
    </citation>
    <scope>NUCLEOTIDE SEQUENCE</scope>
</reference>
<dbReference type="InterPro" id="IPR011527">
    <property type="entry name" value="ABC1_TM_dom"/>
</dbReference>
<dbReference type="PANTHER" id="PTHR24223">
    <property type="entry name" value="ATP-BINDING CASSETTE SUB-FAMILY C"/>
    <property type="match status" value="1"/>
</dbReference>
<dbReference type="GO" id="GO:0005524">
    <property type="term" value="F:ATP binding"/>
    <property type="evidence" value="ECO:0007669"/>
    <property type="project" value="UniProtKB-KW"/>
</dbReference>
<dbReference type="Pfam" id="PF00664">
    <property type="entry name" value="ABC_membrane"/>
    <property type="match status" value="1"/>
</dbReference>
<evidence type="ECO:0000313" key="10">
    <source>
        <dbReference type="Proteomes" id="UP001153954"/>
    </source>
</evidence>
<protein>
    <recommendedName>
        <fullName evidence="8">ABC transmembrane type-1 domain-containing protein</fullName>
    </recommendedName>
</protein>
<dbReference type="PANTHER" id="PTHR24223:SF415">
    <property type="entry name" value="FI20190P1"/>
    <property type="match status" value="1"/>
</dbReference>
<proteinExistence type="predicted"/>
<feature type="domain" description="ABC transmembrane type-1" evidence="8">
    <location>
        <begin position="83"/>
        <end position="156"/>
    </location>
</feature>
<dbReference type="PROSITE" id="PS50929">
    <property type="entry name" value="ABC_TM1F"/>
    <property type="match status" value="1"/>
</dbReference>
<accession>A0AAU9UL79</accession>
<dbReference type="InterPro" id="IPR036640">
    <property type="entry name" value="ABC1_TM_sf"/>
</dbReference>
<dbReference type="Proteomes" id="UP001153954">
    <property type="component" value="Unassembled WGS sequence"/>
</dbReference>
<dbReference type="AlphaFoldDB" id="A0AAU9UL79"/>